<dbReference type="Gene3D" id="3.80.10.10">
    <property type="entry name" value="Ribonuclease Inhibitor"/>
    <property type="match status" value="7"/>
</dbReference>
<evidence type="ECO:0000256" key="2">
    <source>
        <dbReference type="SAM" id="Phobius"/>
    </source>
</evidence>
<keyword evidence="5" id="KW-1185">Reference proteome</keyword>
<keyword evidence="2" id="KW-1133">Transmembrane helix</keyword>
<evidence type="ECO:0000313" key="4">
    <source>
        <dbReference type="EMBL" id="CAD7697650.1"/>
    </source>
</evidence>
<dbReference type="SUPFAM" id="SSF52047">
    <property type="entry name" value="RNI-like"/>
    <property type="match status" value="2"/>
</dbReference>
<dbReference type="AlphaFoldDB" id="A0A8S1IQY5"/>
<proteinExistence type="predicted"/>
<dbReference type="InterPro" id="IPR006553">
    <property type="entry name" value="Leu-rich_rpt_Cys-con_subtyp"/>
</dbReference>
<dbReference type="OrthoDB" id="541896at2759"/>
<feature type="transmembrane region" description="Helical" evidence="2">
    <location>
        <begin position="31"/>
        <end position="51"/>
    </location>
</feature>
<evidence type="ECO:0000313" key="5">
    <source>
        <dbReference type="Proteomes" id="UP000708148"/>
    </source>
</evidence>
<dbReference type="EMBL" id="CAJHUC010000693">
    <property type="protein sequence ID" value="CAD7697650.1"/>
    <property type="molecule type" value="Genomic_DNA"/>
</dbReference>
<protein>
    <recommendedName>
        <fullName evidence="3">F-box/LRR-repeat protein 15-like leucin rich repeat domain-containing protein</fullName>
    </recommendedName>
</protein>
<dbReference type="SMART" id="SM00367">
    <property type="entry name" value="LRR_CC"/>
    <property type="match status" value="16"/>
</dbReference>
<keyword evidence="2" id="KW-0812">Transmembrane</keyword>
<dbReference type="Pfam" id="PF13516">
    <property type="entry name" value="LRR_6"/>
    <property type="match status" value="4"/>
</dbReference>
<name>A0A8S1IQY5_9CHLO</name>
<accession>A0A8S1IQY5</accession>
<evidence type="ECO:0000256" key="1">
    <source>
        <dbReference type="ARBA" id="ARBA00004430"/>
    </source>
</evidence>
<dbReference type="GO" id="GO:0005930">
    <property type="term" value="C:axoneme"/>
    <property type="evidence" value="ECO:0007669"/>
    <property type="project" value="UniProtKB-SubCell"/>
</dbReference>
<dbReference type="InterPro" id="IPR032675">
    <property type="entry name" value="LRR_dom_sf"/>
</dbReference>
<dbReference type="Proteomes" id="UP000708148">
    <property type="component" value="Unassembled WGS sequence"/>
</dbReference>
<comment type="caution">
    <text evidence="4">The sequence shown here is derived from an EMBL/GenBank/DDBJ whole genome shotgun (WGS) entry which is preliminary data.</text>
</comment>
<reference evidence="4" key="1">
    <citation type="submission" date="2020-12" db="EMBL/GenBank/DDBJ databases">
        <authorList>
            <person name="Iha C."/>
        </authorList>
    </citation>
    <scope>NUCLEOTIDE SEQUENCE</scope>
</reference>
<dbReference type="InterPro" id="IPR057207">
    <property type="entry name" value="FBXL15_LRR"/>
</dbReference>
<organism evidence="4 5">
    <name type="scientific">Ostreobium quekettii</name>
    <dbReference type="NCBI Taxonomy" id="121088"/>
    <lineage>
        <taxon>Eukaryota</taxon>
        <taxon>Viridiplantae</taxon>
        <taxon>Chlorophyta</taxon>
        <taxon>core chlorophytes</taxon>
        <taxon>Ulvophyceae</taxon>
        <taxon>TCBD clade</taxon>
        <taxon>Bryopsidales</taxon>
        <taxon>Ostreobineae</taxon>
        <taxon>Ostreobiaceae</taxon>
        <taxon>Ostreobium</taxon>
    </lineage>
</organism>
<feature type="domain" description="F-box/LRR-repeat protein 15-like leucin rich repeat" evidence="3">
    <location>
        <begin position="608"/>
        <end position="706"/>
    </location>
</feature>
<dbReference type="Pfam" id="PF25372">
    <property type="entry name" value="DUF7885"/>
    <property type="match status" value="1"/>
</dbReference>
<dbReference type="PANTHER" id="PTHR13318">
    <property type="entry name" value="PARTNER OF PAIRED, ISOFORM B-RELATED"/>
    <property type="match status" value="1"/>
</dbReference>
<evidence type="ECO:0000259" key="3">
    <source>
        <dbReference type="Pfam" id="PF25372"/>
    </source>
</evidence>
<feature type="transmembrane region" description="Helical" evidence="2">
    <location>
        <begin position="6"/>
        <end position="24"/>
    </location>
</feature>
<keyword evidence="2" id="KW-0472">Membrane</keyword>
<comment type="subcellular location">
    <subcellularLocation>
        <location evidence="1">Cytoplasm</location>
        <location evidence="1">Cytoskeleton</location>
        <location evidence="1">Cilium axoneme</location>
    </subcellularLocation>
</comment>
<dbReference type="GO" id="GO:0031146">
    <property type="term" value="P:SCF-dependent proteasomal ubiquitin-dependent protein catabolic process"/>
    <property type="evidence" value="ECO:0007669"/>
    <property type="project" value="TreeGrafter"/>
</dbReference>
<gene>
    <name evidence="4" type="ORF">OSTQU699_LOCUS3011</name>
</gene>
<sequence length="840" mass="89747">MDGLETQLSVLYCATFTVICCIMLRMEEGGLALLAVLAYGAIFGAPMASFVKRDISQEGGGHVAWGVMQASVAVALVAVMALRVWNDRRARAAPTRAGQEALPVRGNEAASQGKRLLSQECGPESVPAPAEDWSHMPVALMGQVLRGLAPPDWRSIRLVCGEWLASSGNNLSCLQPSRFIPSRIVENFPLLQELDLHKCTDEVDMEGLKCLQPLKQLEVLDMGKDPKLVASAIDDTCIEALLELKKLHTLNLSQCVHVTNAGLELLARVSTLTSLSISGCVAVTDTGLAQLSRLAGLRRLEVPWCLKISDAGIQSLSRLAGLEELNLSGCQLISEEGICGLSIFTALRCLNLLYTGVKRASVSDRALAELACLTDLRQLTIGGMQLRGTRVSDAGLKMIASNHRRLTRLSLMWLNVGDEGLLALTDLPELRALVLRGCTRVTAEGARHLAVLPQLQDVNLLSNPWLDVTDDLIGSLRCLTGLQSLLLGDMHDGNLVTDTGIESLAEFRDMTSLSLAFSRWEFAGDALTPLLCLTALSSLDLQGCSSVNDATLRVVGKLASIDCLQLSRCEKVTGRGVRHLAPLSRLESLSLGQCHRVDDEGLEALHDLTRMSALTLSGCLQLTDGGIASLSRLSRLQLLDVSGCERLCGVGLGALGGSPLKVLNLGGCSGLTDEGLAAMAGRLQSRALTRLDMCYCGLVTDAGVAAVGALTSLTGLDLAYCCNVGDPPMRVLCQLPRLTTLKLNACSNLTDAGVAMLTRLERLLTVHLDRCQGITDKGLCSLSKCSTLTSLRLERCTGITDEGVRFLSSLTRLCILQLDMCPKVTEEGLASLSQLVGLSC</sequence>
<dbReference type="InterPro" id="IPR001611">
    <property type="entry name" value="Leu-rich_rpt"/>
</dbReference>
<dbReference type="GO" id="GO:0019005">
    <property type="term" value="C:SCF ubiquitin ligase complex"/>
    <property type="evidence" value="ECO:0007669"/>
    <property type="project" value="TreeGrafter"/>
</dbReference>
<feature type="transmembrane region" description="Helical" evidence="2">
    <location>
        <begin position="63"/>
        <end position="82"/>
    </location>
</feature>